<dbReference type="Proteomes" id="UP000663879">
    <property type="component" value="Unassembled WGS sequence"/>
</dbReference>
<dbReference type="AlphaFoldDB" id="A0A814AD63"/>
<gene>
    <name evidence="2" type="ORF">OXX778_LOCUS11949</name>
</gene>
<sequence>MDSNNQKNENSIQSKNAQKTEEEDVEFNKLEKAFNYCVKCVENAHLCDDPKHKMDSPFYSDLDLNVFLNE</sequence>
<reference evidence="2" key="1">
    <citation type="submission" date="2021-02" db="EMBL/GenBank/DDBJ databases">
        <authorList>
            <person name="Nowell W R."/>
        </authorList>
    </citation>
    <scope>NUCLEOTIDE SEQUENCE</scope>
    <source>
        <strain evidence="2">Ploen Becks lab</strain>
    </source>
</reference>
<evidence type="ECO:0000256" key="1">
    <source>
        <dbReference type="SAM" id="MobiDB-lite"/>
    </source>
</evidence>
<proteinExistence type="predicted"/>
<evidence type="ECO:0000313" key="3">
    <source>
        <dbReference type="Proteomes" id="UP000663879"/>
    </source>
</evidence>
<protein>
    <submittedName>
        <fullName evidence="2">Uncharacterized protein</fullName>
    </submittedName>
</protein>
<accession>A0A814AD63</accession>
<keyword evidence="3" id="KW-1185">Reference proteome</keyword>
<evidence type="ECO:0000313" key="2">
    <source>
        <dbReference type="EMBL" id="CAF0911913.1"/>
    </source>
</evidence>
<organism evidence="2 3">
    <name type="scientific">Brachionus calyciflorus</name>
    <dbReference type="NCBI Taxonomy" id="104777"/>
    <lineage>
        <taxon>Eukaryota</taxon>
        <taxon>Metazoa</taxon>
        <taxon>Spiralia</taxon>
        <taxon>Gnathifera</taxon>
        <taxon>Rotifera</taxon>
        <taxon>Eurotatoria</taxon>
        <taxon>Monogononta</taxon>
        <taxon>Pseudotrocha</taxon>
        <taxon>Ploima</taxon>
        <taxon>Brachionidae</taxon>
        <taxon>Brachionus</taxon>
    </lineage>
</organism>
<feature type="compositionally biased region" description="Polar residues" evidence="1">
    <location>
        <begin position="1"/>
        <end position="17"/>
    </location>
</feature>
<name>A0A814AD63_9BILA</name>
<dbReference type="EMBL" id="CAJNOC010002093">
    <property type="protein sequence ID" value="CAF0911913.1"/>
    <property type="molecule type" value="Genomic_DNA"/>
</dbReference>
<feature type="region of interest" description="Disordered" evidence="1">
    <location>
        <begin position="1"/>
        <end position="24"/>
    </location>
</feature>
<comment type="caution">
    <text evidence="2">The sequence shown here is derived from an EMBL/GenBank/DDBJ whole genome shotgun (WGS) entry which is preliminary data.</text>
</comment>